<evidence type="ECO:0000313" key="2">
    <source>
        <dbReference type="EMBL" id="KNZ43443.1"/>
    </source>
</evidence>
<evidence type="ECO:0000259" key="1">
    <source>
        <dbReference type="Pfam" id="PF01206"/>
    </source>
</evidence>
<dbReference type="InterPro" id="IPR036868">
    <property type="entry name" value="TusA-like_sf"/>
</dbReference>
<evidence type="ECO:0000313" key="3">
    <source>
        <dbReference type="Proteomes" id="UP000036873"/>
    </source>
</evidence>
<comment type="caution">
    <text evidence="2">The sequence shown here is derived from an EMBL/GenBank/DDBJ whole genome shotgun (WGS) entry which is preliminary data.</text>
</comment>
<organism evidence="2 3">
    <name type="scientific">Acetobacterium bakii</name>
    <dbReference type="NCBI Taxonomy" id="52689"/>
    <lineage>
        <taxon>Bacteria</taxon>
        <taxon>Bacillati</taxon>
        <taxon>Bacillota</taxon>
        <taxon>Clostridia</taxon>
        <taxon>Eubacteriales</taxon>
        <taxon>Eubacteriaceae</taxon>
        <taxon>Acetobacterium</taxon>
    </lineage>
</organism>
<dbReference type="STRING" id="52689.AKG39_01435"/>
<feature type="domain" description="UPF0033" evidence="1">
    <location>
        <begin position="1"/>
        <end position="60"/>
    </location>
</feature>
<reference evidence="3" key="1">
    <citation type="submission" date="2015-07" db="EMBL/GenBank/DDBJ databases">
        <title>Draft genome sequence of Acetobacterium bakii DSM 8293, a potential psychrophilic chemical producer through syngas fermentation.</title>
        <authorList>
            <person name="Song Y."/>
            <person name="Hwang S."/>
            <person name="Cho B.-K."/>
        </authorList>
    </citation>
    <scope>NUCLEOTIDE SEQUENCE [LARGE SCALE GENOMIC DNA]</scope>
    <source>
        <strain evidence="3">DSM 8239</strain>
    </source>
</reference>
<dbReference type="Pfam" id="PF01206">
    <property type="entry name" value="TusA"/>
    <property type="match status" value="1"/>
</dbReference>
<dbReference type="Gene3D" id="3.30.110.40">
    <property type="entry name" value="TusA-like domain"/>
    <property type="match status" value="1"/>
</dbReference>
<dbReference type="CDD" id="cd00291">
    <property type="entry name" value="SirA_YedF_YeeD"/>
    <property type="match status" value="1"/>
</dbReference>
<protein>
    <submittedName>
        <fullName evidence="2">Response regulator SirA</fullName>
    </submittedName>
</protein>
<dbReference type="SUPFAM" id="SSF64307">
    <property type="entry name" value="SirA-like"/>
    <property type="match status" value="1"/>
</dbReference>
<keyword evidence="3" id="KW-1185">Reference proteome</keyword>
<dbReference type="InterPro" id="IPR001455">
    <property type="entry name" value="TusA-like"/>
</dbReference>
<sequence>MCPIPVLKTQKELKTIQIGETLKIITDHSCVLESLSGKFKKHQITSSEVMNGVWEILITKS</sequence>
<dbReference type="EMBL" id="LGYO01000004">
    <property type="protein sequence ID" value="KNZ43443.1"/>
    <property type="molecule type" value="Genomic_DNA"/>
</dbReference>
<proteinExistence type="predicted"/>
<accession>A0A0L6U4L7</accession>
<name>A0A0L6U4L7_9FIRM</name>
<dbReference type="AlphaFoldDB" id="A0A0L6U4L7"/>
<dbReference type="Proteomes" id="UP000036873">
    <property type="component" value="Unassembled WGS sequence"/>
</dbReference>
<gene>
    <name evidence="2" type="ORF">AKG39_01435</name>
</gene>